<keyword evidence="3" id="KW-0479">Metal-binding</keyword>
<dbReference type="SUPFAM" id="SSF53098">
    <property type="entry name" value="Ribonuclease H-like"/>
    <property type="match status" value="1"/>
</dbReference>
<keyword evidence="5" id="KW-0269">Exonuclease</keyword>
<name>A0AAV1J1R1_9NEOP</name>
<sequence>MFRVATYVFMDLETTGLPSEEIGKTRITEISFVAVKRDHVLETAPGKVPRMQHKITLCLNPMRVIQPSVTEVTGLCNDLLEFEPTFKIDVFNTLNTFLNILTKPVCLIAQNGLGFDFPILKNHIERLGEKFADDVLCADCYHGFYDILEELKLSFKDPSLQDVSEENSGNKSSACEAVLQKNNIILSDSKNECAIAYDHNLFVENTLAMKSINEVTPRKSNLPALNKMSKARRRFPWSKGNKPKEKYKLKDVYERLLNRNAPEAHRAENDSVMALECAVVLSKQFVKWVDENCIPFVDIQPMTPGVPLGM</sequence>
<feature type="domain" description="Exonuclease" evidence="8">
    <location>
        <begin position="6"/>
        <end position="287"/>
    </location>
</feature>
<comment type="similarity">
    <text evidence="7">Belongs to the exonuclease superfamily. TREX family.</text>
</comment>
<reference evidence="9 10" key="1">
    <citation type="submission" date="2023-11" db="EMBL/GenBank/DDBJ databases">
        <authorList>
            <person name="Okamura Y."/>
        </authorList>
    </citation>
    <scope>NUCLEOTIDE SEQUENCE [LARGE SCALE GENOMIC DNA]</scope>
</reference>
<dbReference type="EMBL" id="CAVLEF010000004">
    <property type="protein sequence ID" value="CAK1543344.1"/>
    <property type="molecule type" value="Genomic_DNA"/>
</dbReference>
<dbReference type="GO" id="GO:0046872">
    <property type="term" value="F:metal ion binding"/>
    <property type="evidence" value="ECO:0007669"/>
    <property type="project" value="UniProtKB-KW"/>
</dbReference>
<dbReference type="PANTHER" id="PTHR13058:SF19">
    <property type="entry name" value="LD40940P"/>
    <property type="match status" value="1"/>
</dbReference>
<dbReference type="PANTHER" id="PTHR13058">
    <property type="entry name" value="THREE PRIME REPAIR EXONUCLEASE 1, 2"/>
    <property type="match status" value="1"/>
</dbReference>
<comment type="caution">
    <text evidence="9">The sequence shown here is derived from an EMBL/GenBank/DDBJ whole genome shotgun (WGS) entry which is preliminary data.</text>
</comment>
<dbReference type="GO" id="GO:0005737">
    <property type="term" value="C:cytoplasm"/>
    <property type="evidence" value="ECO:0007669"/>
    <property type="project" value="TreeGrafter"/>
</dbReference>
<keyword evidence="6" id="KW-0460">Magnesium</keyword>
<evidence type="ECO:0000256" key="2">
    <source>
        <dbReference type="ARBA" id="ARBA00022722"/>
    </source>
</evidence>
<proteinExistence type="inferred from homology"/>
<evidence type="ECO:0000256" key="6">
    <source>
        <dbReference type="ARBA" id="ARBA00022842"/>
    </source>
</evidence>
<evidence type="ECO:0000313" key="10">
    <source>
        <dbReference type="Proteomes" id="UP001497472"/>
    </source>
</evidence>
<dbReference type="Gene3D" id="3.30.420.10">
    <property type="entry name" value="Ribonuclease H-like superfamily/Ribonuclease H"/>
    <property type="match status" value="1"/>
</dbReference>
<evidence type="ECO:0000256" key="5">
    <source>
        <dbReference type="ARBA" id="ARBA00022839"/>
    </source>
</evidence>
<organism evidence="9 10">
    <name type="scientific">Leptosia nina</name>
    <dbReference type="NCBI Taxonomy" id="320188"/>
    <lineage>
        <taxon>Eukaryota</taxon>
        <taxon>Metazoa</taxon>
        <taxon>Ecdysozoa</taxon>
        <taxon>Arthropoda</taxon>
        <taxon>Hexapoda</taxon>
        <taxon>Insecta</taxon>
        <taxon>Pterygota</taxon>
        <taxon>Neoptera</taxon>
        <taxon>Endopterygota</taxon>
        <taxon>Lepidoptera</taxon>
        <taxon>Glossata</taxon>
        <taxon>Ditrysia</taxon>
        <taxon>Papilionoidea</taxon>
        <taxon>Pieridae</taxon>
        <taxon>Pierinae</taxon>
        <taxon>Leptosia</taxon>
    </lineage>
</organism>
<dbReference type="GO" id="GO:0003676">
    <property type="term" value="F:nucleic acid binding"/>
    <property type="evidence" value="ECO:0007669"/>
    <property type="project" value="InterPro"/>
</dbReference>
<comment type="cofactor">
    <cofactor evidence="1">
        <name>Mg(2+)</name>
        <dbReference type="ChEBI" id="CHEBI:18420"/>
    </cofactor>
</comment>
<evidence type="ECO:0000259" key="8">
    <source>
        <dbReference type="SMART" id="SM00479"/>
    </source>
</evidence>
<dbReference type="InterPro" id="IPR013520">
    <property type="entry name" value="Ribonucl_H"/>
</dbReference>
<dbReference type="InterPro" id="IPR040393">
    <property type="entry name" value="TREX1/2"/>
</dbReference>
<evidence type="ECO:0000256" key="3">
    <source>
        <dbReference type="ARBA" id="ARBA00022723"/>
    </source>
</evidence>
<keyword evidence="2" id="KW-0540">Nuclease</keyword>
<dbReference type="InterPro" id="IPR012337">
    <property type="entry name" value="RNaseH-like_sf"/>
</dbReference>
<evidence type="ECO:0000256" key="7">
    <source>
        <dbReference type="ARBA" id="ARBA00025769"/>
    </source>
</evidence>
<dbReference type="AlphaFoldDB" id="A0AAV1J1R1"/>
<dbReference type="Proteomes" id="UP001497472">
    <property type="component" value="Unassembled WGS sequence"/>
</dbReference>
<accession>A0AAV1J1R1</accession>
<gene>
    <name evidence="9" type="ORF">LNINA_LOCUS3164</name>
</gene>
<evidence type="ECO:0000313" key="9">
    <source>
        <dbReference type="EMBL" id="CAK1543344.1"/>
    </source>
</evidence>
<dbReference type="GO" id="GO:0006308">
    <property type="term" value="P:DNA catabolic process"/>
    <property type="evidence" value="ECO:0007669"/>
    <property type="project" value="TreeGrafter"/>
</dbReference>
<keyword evidence="10" id="KW-1185">Reference proteome</keyword>
<protein>
    <recommendedName>
        <fullName evidence="8">Exonuclease domain-containing protein</fullName>
    </recommendedName>
</protein>
<dbReference type="GO" id="GO:0008296">
    <property type="term" value="F:3'-5'-DNA exonuclease activity"/>
    <property type="evidence" value="ECO:0007669"/>
    <property type="project" value="TreeGrafter"/>
</dbReference>
<evidence type="ECO:0000256" key="4">
    <source>
        <dbReference type="ARBA" id="ARBA00022801"/>
    </source>
</evidence>
<dbReference type="SMART" id="SM00479">
    <property type="entry name" value="EXOIII"/>
    <property type="match status" value="1"/>
</dbReference>
<evidence type="ECO:0000256" key="1">
    <source>
        <dbReference type="ARBA" id="ARBA00001946"/>
    </source>
</evidence>
<dbReference type="Pfam" id="PF00929">
    <property type="entry name" value="RNase_T"/>
    <property type="match status" value="1"/>
</dbReference>
<dbReference type="InterPro" id="IPR036397">
    <property type="entry name" value="RNaseH_sf"/>
</dbReference>
<keyword evidence="4" id="KW-0378">Hydrolase</keyword>